<dbReference type="GO" id="GO:0046872">
    <property type="term" value="F:metal ion binding"/>
    <property type="evidence" value="ECO:0007669"/>
    <property type="project" value="UniProtKB-KW"/>
</dbReference>
<name>A0A225M809_9BURK</name>
<dbReference type="SMART" id="SM00849">
    <property type="entry name" value="Lactamase_B"/>
    <property type="match status" value="1"/>
</dbReference>
<evidence type="ECO:0000313" key="7">
    <source>
        <dbReference type="EMBL" id="OWT56230.1"/>
    </source>
</evidence>
<evidence type="ECO:0000256" key="5">
    <source>
        <dbReference type="ARBA" id="ARBA00022833"/>
    </source>
</evidence>
<proteinExistence type="inferred from homology"/>
<dbReference type="SUPFAM" id="SSF56281">
    <property type="entry name" value="Metallo-hydrolase/oxidoreductase"/>
    <property type="match status" value="1"/>
</dbReference>
<dbReference type="CDD" id="cd07729">
    <property type="entry name" value="AHL_lactonase_MBL-fold"/>
    <property type="match status" value="1"/>
</dbReference>
<evidence type="ECO:0000256" key="2">
    <source>
        <dbReference type="ARBA" id="ARBA00007749"/>
    </source>
</evidence>
<organism evidence="7 8">
    <name type="scientific">Candidimonas nitroreducens</name>
    <dbReference type="NCBI Taxonomy" id="683354"/>
    <lineage>
        <taxon>Bacteria</taxon>
        <taxon>Pseudomonadati</taxon>
        <taxon>Pseudomonadota</taxon>
        <taxon>Betaproteobacteria</taxon>
        <taxon>Burkholderiales</taxon>
        <taxon>Alcaligenaceae</taxon>
        <taxon>Candidimonas</taxon>
    </lineage>
</organism>
<keyword evidence="3" id="KW-0479">Metal-binding</keyword>
<dbReference type="PANTHER" id="PTHR42978:SF7">
    <property type="entry name" value="METALLO-HYDROLASE RV2300C-RELATED"/>
    <property type="match status" value="1"/>
</dbReference>
<comment type="cofactor">
    <cofactor evidence="1">
        <name>Zn(2+)</name>
        <dbReference type="ChEBI" id="CHEBI:29105"/>
    </cofactor>
</comment>
<evidence type="ECO:0000256" key="1">
    <source>
        <dbReference type="ARBA" id="ARBA00001947"/>
    </source>
</evidence>
<dbReference type="PANTHER" id="PTHR42978">
    <property type="entry name" value="QUORUM-QUENCHING LACTONASE YTNP-RELATED-RELATED"/>
    <property type="match status" value="1"/>
</dbReference>
<dbReference type="InterPro" id="IPR001279">
    <property type="entry name" value="Metallo-B-lactamas"/>
</dbReference>
<dbReference type="Proteomes" id="UP000214603">
    <property type="component" value="Unassembled WGS sequence"/>
</dbReference>
<evidence type="ECO:0000256" key="3">
    <source>
        <dbReference type="ARBA" id="ARBA00022723"/>
    </source>
</evidence>
<sequence>MSLEKADDGVEYEILAIRYATTKSRQVRDNFISTHDLHDGPMPMDFFVWAAIHGDRVILIDGGSDEETCTRRGYQFLRCPAQALAGLGYAPECVTDLVITHMHWDHLGNLEKFPKARFHVHKREIAHATGCAMCQPTLRRPYDVSQVCSVIKALYADRVQFNHGETRIAPGITLHHVGGHTPGLQVVRVRTRRGHVVLASDALHFYANSLLSNPFPVVVDVQDYLEAFPKIRGWADSSDHIIAGHDPVVMSIYPPWSEFSRDIAVRLDVPPKGEPTSLLPVA</sequence>
<gene>
    <name evidence="7" type="ORF">CEY11_19600</name>
</gene>
<comment type="caution">
    <text evidence="7">The sequence shown here is derived from an EMBL/GenBank/DDBJ whole genome shotgun (WGS) entry which is preliminary data.</text>
</comment>
<feature type="domain" description="Metallo-beta-lactamase" evidence="6">
    <location>
        <begin position="45"/>
        <end position="245"/>
    </location>
</feature>
<dbReference type="Gene3D" id="3.60.15.10">
    <property type="entry name" value="Ribonuclease Z/Hydroxyacylglutathione hydrolase-like"/>
    <property type="match status" value="1"/>
</dbReference>
<evidence type="ECO:0000259" key="6">
    <source>
        <dbReference type="SMART" id="SM00849"/>
    </source>
</evidence>
<keyword evidence="5" id="KW-0862">Zinc</keyword>
<comment type="similarity">
    <text evidence="2">Belongs to the metallo-beta-lactamase superfamily.</text>
</comment>
<dbReference type="RefSeq" id="WP_088605107.1">
    <property type="nucleotide sequence ID" value="NZ_NJIH01000011.1"/>
</dbReference>
<dbReference type="GO" id="GO:0016787">
    <property type="term" value="F:hydrolase activity"/>
    <property type="evidence" value="ECO:0007669"/>
    <property type="project" value="UniProtKB-KW"/>
</dbReference>
<reference evidence="8" key="1">
    <citation type="submission" date="2017-06" db="EMBL/GenBank/DDBJ databases">
        <title>Herbaspirillum phytohormonus sp. nov., isolated from the root nodule of Robinia pseudoacacia in lead-zinc mine.</title>
        <authorList>
            <person name="Fan M."/>
            <person name="Lin Y."/>
        </authorList>
    </citation>
    <scope>NUCLEOTIDE SEQUENCE [LARGE SCALE GENOMIC DNA]</scope>
    <source>
        <strain evidence="8">SC-089</strain>
    </source>
</reference>
<accession>A0A225M809</accession>
<evidence type="ECO:0000313" key="8">
    <source>
        <dbReference type="Proteomes" id="UP000214603"/>
    </source>
</evidence>
<dbReference type="EMBL" id="NJIH01000011">
    <property type="protein sequence ID" value="OWT56230.1"/>
    <property type="molecule type" value="Genomic_DNA"/>
</dbReference>
<dbReference type="InterPro" id="IPR036866">
    <property type="entry name" value="RibonucZ/Hydroxyglut_hydro"/>
</dbReference>
<evidence type="ECO:0000256" key="4">
    <source>
        <dbReference type="ARBA" id="ARBA00022801"/>
    </source>
</evidence>
<dbReference type="InterPro" id="IPR051013">
    <property type="entry name" value="MBL_superfamily_lactonases"/>
</dbReference>
<keyword evidence="8" id="KW-1185">Reference proteome</keyword>
<keyword evidence="4 7" id="KW-0378">Hydrolase</keyword>
<dbReference type="AlphaFoldDB" id="A0A225M809"/>
<protein>
    <submittedName>
        <fullName evidence="7">MBL fold hydrolase</fullName>
    </submittedName>
</protein>
<dbReference type="OrthoDB" id="5443440at2"/>
<dbReference type="Pfam" id="PF00753">
    <property type="entry name" value="Lactamase_B"/>
    <property type="match status" value="1"/>
</dbReference>